<gene>
    <name evidence="2" type="ORF">H1R20_g12450</name>
</gene>
<dbReference type="SMART" id="SM00239">
    <property type="entry name" value="C2"/>
    <property type="match status" value="1"/>
</dbReference>
<dbReference type="PANTHER" id="PTHR47052">
    <property type="entry name" value="CONSERVED SERINE PROLINE-RICH PROTEIN (AFU_ORTHOLOGUE AFUA_2G01790)"/>
    <property type="match status" value="1"/>
</dbReference>
<sequence length="141" mass="15695">MSKEAEIGTLIVVVLKARNLNDKHTFRKQDAYAKVALNGTEKKTKVDIKGGQHPVWDDEVRFPVLKTPSGKLRKLEISCWSKEPRDDDLLGKATLDISDTIRTGEFDEQPDAKAVQTVAVGATLEAGCEHEHWSKAAPTWQ</sequence>
<evidence type="ECO:0000313" key="2">
    <source>
        <dbReference type="EMBL" id="KAJ2924625.1"/>
    </source>
</evidence>
<accession>A0A9W8J522</accession>
<dbReference type="AlphaFoldDB" id="A0A9W8J522"/>
<evidence type="ECO:0000259" key="1">
    <source>
        <dbReference type="PROSITE" id="PS50004"/>
    </source>
</evidence>
<proteinExistence type="predicted"/>
<dbReference type="SUPFAM" id="SSF49562">
    <property type="entry name" value="C2 domain (Calcium/lipid-binding domain, CaLB)"/>
    <property type="match status" value="1"/>
</dbReference>
<dbReference type="EMBL" id="JANBPK010001211">
    <property type="protein sequence ID" value="KAJ2924625.1"/>
    <property type="molecule type" value="Genomic_DNA"/>
</dbReference>
<comment type="caution">
    <text evidence="2">The sequence shown here is derived from an EMBL/GenBank/DDBJ whole genome shotgun (WGS) entry which is preliminary data.</text>
</comment>
<dbReference type="OrthoDB" id="270970at2759"/>
<dbReference type="InterPro" id="IPR035892">
    <property type="entry name" value="C2_domain_sf"/>
</dbReference>
<dbReference type="PANTHER" id="PTHR47052:SF3">
    <property type="entry name" value="INGRESSION PROTEIN 1"/>
    <property type="match status" value="1"/>
</dbReference>
<dbReference type="Proteomes" id="UP001140091">
    <property type="component" value="Unassembled WGS sequence"/>
</dbReference>
<feature type="domain" description="C2" evidence="1">
    <location>
        <begin position="1"/>
        <end position="110"/>
    </location>
</feature>
<dbReference type="InterPro" id="IPR052981">
    <property type="entry name" value="Ingression_C2_domain"/>
</dbReference>
<evidence type="ECO:0000313" key="3">
    <source>
        <dbReference type="Proteomes" id="UP001140091"/>
    </source>
</evidence>
<reference evidence="2" key="1">
    <citation type="submission" date="2022-06" db="EMBL/GenBank/DDBJ databases">
        <title>Genome Sequence of Candolleomyces eurysporus.</title>
        <authorList>
            <person name="Buettner E."/>
        </authorList>
    </citation>
    <scope>NUCLEOTIDE SEQUENCE</scope>
    <source>
        <strain evidence="2">VTCC 930004</strain>
    </source>
</reference>
<dbReference type="Gene3D" id="2.60.40.150">
    <property type="entry name" value="C2 domain"/>
    <property type="match status" value="1"/>
</dbReference>
<dbReference type="InterPro" id="IPR000008">
    <property type="entry name" value="C2_dom"/>
</dbReference>
<keyword evidence="3" id="KW-1185">Reference proteome</keyword>
<name>A0A9W8J522_9AGAR</name>
<dbReference type="Pfam" id="PF00168">
    <property type="entry name" value="C2"/>
    <property type="match status" value="1"/>
</dbReference>
<protein>
    <recommendedName>
        <fullName evidence="1">C2 domain-containing protein</fullName>
    </recommendedName>
</protein>
<dbReference type="PROSITE" id="PS50004">
    <property type="entry name" value="C2"/>
    <property type="match status" value="1"/>
</dbReference>
<feature type="non-terminal residue" evidence="2">
    <location>
        <position position="141"/>
    </location>
</feature>
<organism evidence="2 3">
    <name type="scientific">Candolleomyces eurysporus</name>
    <dbReference type="NCBI Taxonomy" id="2828524"/>
    <lineage>
        <taxon>Eukaryota</taxon>
        <taxon>Fungi</taxon>
        <taxon>Dikarya</taxon>
        <taxon>Basidiomycota</taxon>
        <taxon>Agaricomycotina</taxon>
        <taxon>Agaricomycetes</taxon>
        <taxon>Agaricomycetidae</taxon>
        <taxon>Agaricales</taxon>
        <taxon>Agaricineae</taxon>
        <taxon>Psathyrellaceae</taxon>
        <taxon>Candolleomyces</taxon>
    </lineage>
</organism>